<proteinExistence type="predicted"/>
<evidence type="ECO:0000259" key="8">
    <source>
        <dbReference type="PROSITE" id="PS50048"/>
    </source>
</evidence>
<evidence type="ECO:0000256" key="2">
    <source>
        <dbReference type="ARBA" id="ARBA00022723"/>
    </source>
</evidence>
<evidence type="ECO:0000313" key="9">
    <source>
        <dbReference type="EMBL" id="KJZ74336.1"/>
    </source>
</evidence>
<dbReference type="GO" id="GO:0006351">
    <property type="term" value="P:DNA-templated transcription"/>
    <property type="evidence" value="ECO:0007669"/>
    <property type="project" value="InterPro"/>
</dbReference>
<accession>A0A0F7ZJF1</accession>
<evidence type="ECO:0000256" key="1">
    <source>
        <dbReference type="ARBA" id="ARBA00004123"/>
    </source>
</evidence>
<keyword evidence="4" id="KW-0805">Transcription regulation</keyword>
<dbReference type="SMART" id="SM00066">
    <property type="entry name" value="GAL4"/>
    <property type="match status" value="1"/>
</dbReference>
<dbReference type="Gene3D" id="4.10.240.10">
    <property type="entry name" value="Zn(2)-C6 fungal-type DNA-binding domain"/>
    <property type="match status" value="1"/>
</dbReference>
<dbReference type="Proteomes" id="UP000054481">
    <property type="component" value="Unassembled WGS sequence"/>
</dbReference>
<dbReference type="GO" id="GO:0005634">
    <property type="term" value="C:nucleus"/>
    <property type="evidence" value="ECO:0007669"/>
    <property type="project" value="UniProtKB-SubCell"/>
</dbReference>
<dbReference type="InterPro" id="IPR036864">
    <property type="entry name" value="Zn2-C6_fun-type_DNA-bd_sf"/>
</dbReference>
<dbReference type="SUPFAM" id="SSF57701">
    <property type="entry name" value="Zn2/Cys6 DNA-binding domain"/>
    <property type="match status" value="1"/>
</dbReference>
<feature type="domain" description="Zn(2)-C6 fungal-type" evidence="8">
    <location>
        <begin position="10"/>
        <end position="39"/>
    </location>
</feature>
<dbReference type="AlphaFoldDB" id="A0A0F7ZJF1"/>
<evidence type="ECO:0000256" key="6">
    <source>
        <dbReference type="ARBA" id="ARBA00023163"/>
    </source>
</evidence>
<dbReference type="InterPro" id="IPR051615">
    <property type="entry name" value="Transcr_Regulatory_Elem"/>
</dbReference>
<evidence type="ECO:0000256" key="7">
    <source>
        <dbReference type="ARBA" id="ARBA00023242"/>
    </source>
</evidence>
<dbReference type="Pfam" id="PF04082">
    <property type="entry name" value="Fungal_trans"/>
    <property type="match status" value="1"/>
</dbReference>
<dbReference type="GO" id="GO:0003677">
    <property type="term" value="F:DNA binding"/>
    <property type="evidence" value="ECO:0007669"/>
    <property type="project" value="UniProtKB-KW"/>
</dbReference>
<evidence type="ECO:0000313" key="10">
    <source>
        <dbReference type="Proteomes" id="UP000054481"/>
    </source>
</evidence>
<dbReference type="OrthoDB" id="5239226at2759"/>
<keyword evidence="3" id="KW-0862">Zinc</keyword>
<dbReference type="CDD" id="cd12148">
    <property type="entry name" value="fungal_TF_MHR"/>
    <property type="match status" value="1"/>
</dbReference>
<keyword evidence="2" id="KW-0479">Metal-binding</keyword>
<name>A0A0F7ZJF1_9HYPO</name>
<evidence type="ECO:0000256" key="3">
    <source>
        <dbReference type="ARBA" id="ARBA00022833"/>
    </source>
</evidence>
<keyword evidence="6" id="KW-0804">Transcription</keyword>
<sequence length="634" mass="70186">MPRRIQIRMACQRCRKKRAKCDGEAPCKRCVEAGEPCVYDNTRRESKDDLRAEIDRLRKCNEENDRLLRAIYAVKDVDASNSFLRHLVEGTKSRRALLQELAHVDVGINGRRPRRCVAAPESVAGASTAAFEDAVCPHCLSPITTPSMHPSPSDSTDFSGYAHTSRADSTPALATPVSLASFAFDDCSNAHCDRWTRAGWSVASVRQLLDALLTWDYLPFCLVCRDPFFRDYYSGSTRYCSSALVNALLALATRVVNEDSHEAQSPGSGWSRSKAFFDEAEAILHSTGLSDNLPDIQALGMLALYQITCGREAEAQELAESFAARIGELCLSEPLLGAEAEEYSKARATSYCGAVSLIRILRMTTGQGFNLSVNLILQDDSIYLDQPSLRPSYLYASHNGTAAPDLALNARGSPLHDLQLIPARVFQLTEWVYKLLSANHLPNGRYDLNEVMAVYTKCLDWYERFFSLLKTDGSDTPFVLFIHMYYQFCLLCLFRPFSNMVLAESDIQPREICLQAAQSILVLSQSHNRLFTLRRVSAFVPYFVCASGLAGLMLDPPCDDHPTALPHSIPPRKLSLKSESGSDMDGYGLYQSCPPSPTAGKMPIVSLASHLLAEMSSNHRVASSAEKMLRGELN</sequence>
<gene>
    <name evidence="9" type="ORF">HIM_06342</name>
</gene>
<evidence type="ECO:0000256" key="4">
    <source>
        <dbReference type="ARBA" id="ARBA00023015"/>
    </source>
</evidence>
<dbReference type="PANTHER" id="PTHR31313">
    <property type="entry name" value="TY1 ENHANCER ACTIVATOR"/>
    <property type="match status" value="1"/>
</dbReference>
<keyword evidence="7" id="KW-0539">Nucleus</keyword>
<keyword evidence="10" id="KW-1185">Reference proteome</keyword>
<dbReference type="PROSITE" id="PS00463">
    <property type="entry name" value="ZN2_CY6_FUNGAL_1"/>
    <property type="match status" value="1"/>
</dbReference>
<dbReference type="PROSITE" id="PS50048">
    <property type="entry name" value="ZN2_CY6_FUNGAL_2"/>
    <property type="match status" value="1"/>
</dbReference>
<dbReference type="GO" id="GO:0000981">
    <property type="term" value="F:DNA-binding transcription factor activity, RNA polymerase II-specific"/>
    <property type="evidence" value="ECO:0007669"/>
    <property type="project" value="InterPro"/>
</dbReference>
<dbReference type="CDD" id="cd00067">
    <property type="entry name" value="GAL4"/>
    <property type="match status" value="1"/>
</dbReference>
<keyword evidence="5" id="KW-0238">DNA-binding</keyword>
<comment type="subcellular location">
    <subcellularLocation>
        <location evidence="1">Nucleus</location>
    </subcellularLocation>
</comment>
<reference evidence="9 10" key="1">
    <citation type="journal article" date="2014" name="Genome Biol. Evol.">
        <title>Comparative genomics and transcriptomics analyses reveal divergent lifestyle features of nematode endoparasitic fungus Hirsutella minnesotensis.</title>
        <authorList>
            <person name="Lai Y."/>
            <person name="Liu K."/>
            <person name="Zhang X."/>
            <person name="Zhang X."/>
            <person name="Li K."/>
            <person name="Wang N."/>
            <person name="Shu C."/>
            <person name="Wu Y."/>
            <person name="Wang C."/>
            <person name="Bushley K.E."/>
            <person name="Xiang M."/>
            <person name="Liu X."/>
        </authorList>
    </citation>
    <scope>NUCLEOTIDE SEQUENCE [LARGE SCALE GENOMIC DNA]</scope>
    <source>
        <strain evidence="9 10">3608</strain>
    </source>
</reference>
<organism evidence="9 10">
    <name type="scientific">Hirsutella minnesotensis 3608</name>
    <dbReference type="NCBI Taxonomy" id="1043627"/>
    <lineage>
        <taxon>Eukaryota</taxon>
        <taxon>Fungi</taxon>
        <taxon>Dikarya</taxon>
        <taxon>Ascomycota</taxon>
        <taxon>Pezizomycotina</taxon>
        <taxon>Sordariomycetes</taxon>
        <taxon>Hypocreomycetidae</taxon>
        <taxon>Hypocreales</taxon>
        <taxon>Ophiocordycipitaceae</taxon>
        <taxon>Hirsutella</taxon>
    </lineage>
</organism>
<evidence type="ECO:0000256" key="5">
    <source>
        <dbReference type="ARBA" id="ARBA00023125"/>
    </source>
</evidence>
<dbReference type="EMBL" id="KQ030527">
    <property type="protein sequence ID" value="KJZ74336.1"/>
    <property type="molecule type" value="Genomic_DNA"/>
</dbReference>
<protein>
    <recommendedName>
        <fullName evidence="8">Zn(2)-C6 fungal-type domain-containing protein</fullName>
    </recommendedName>
</protein>
<dbReference type="PANTHER" id="PTHR31313:SF4">
    <property type="entry name" value="CONIDIAL DEVELOPMENT PROTEIN FLUFFY"/>
    <property type="match status" value="1"/>
</dbReference>
<dbReference type="InterPro" id="IPR007219">
    <property type="entry name" value="XnlR_reg_dom"/>
</dbReference>
<dbReference type="InterPro" id="IPR001138">
    <property type="entry name" value="Zn2Cys6_DnaBD"/>
</dbReference>
<dbReference type="Pfam" id="PF00172">
    <property type="entry name" value="Zn_clus"/>
    <property type="match status" value="1"/>
</dbReference>
<dbReference type="GO" id="GO:0008270">
    <property type="term" value="F:zinc ion binding"/>
    <property type="evidence" value="ECO:0007669"/>
    <property type="project" value="InterPro"/>
</dbReference>